<evidence type="ECO:0000313" key="14">
    <source>
        <dbReference type="EMBL" id="CCH02980.1"/>
    </source>
</evidence>
<sequence>MLGGAQLRAQAPAAVVLTSSDDPTEALPIDGALSLYIDTTRRQALPDVQLMPFRPVGTGVPNIGYTGNQQSVVPFWLRFQVQNATQRPARLYAAVNFWCYESLQLFVVDRKNDSLLTSSIPMGWRTAVSVRPVHNRYYYFPFSVPPGGDYMIYLRVNKARGTQLVPMTLIRQQAYEERMQRDYLFWGGVLLSLLCVSVMSLFFYITSSDGIYVSYMLCVWCLIGFFVINDGFLNQYAFEAQFWLPRQNIYFLFPLLLFYSQLVFVRTFLPMWQTPSRWLHNLSSWALVAGFGCVLMLLIEAVVTYPAWLEVALLRLFTVLYWLPIPIIVAFVATSFYRRYYIRATWLYVVAVTPFYVLNFGQVLANFGLIPTYRALVNFDYYAITALLEVLVLAFGLAFRYKLMRDHNDRLLTSQREQERITYTTEVETLALRNAMLEEKERIARDLHDNVGAQLAFMITTLLHISRQVEQQPVIDGKQQANELRAVVGYARDAIRTLRETIWAIHQERFTLTEFEDRLNQYVNRYVQQTNGLEVDVQIDGDMNQPLTSVQVLNLFRIVQEALSNVVKHAQATRASVFLTTRANGTFHLTIHDNGRGLSLPGSDETLERHYGIRNMKRRAEELGGQFRIYTHEGTVVEAVRGN</sequence>
<feature type="domain" description="7TM-DISM receptor extracellular" evidence="12">
    <location>
        <begin position="32"/>
        <end position="170"/>
    </location>
</feature>
<keyword evidence="3 14" id="KW-0808">Transferase</keyword>
<dbReference type="Pfam" id="PF07730">
    <property type="entry name" value="HisKA_3"/>
    <property type="match status" value="1"/>
</dbReference>
<organism evidence="14 15">
    <name type="scientific">Fibrella aestuarina BUZ 2</name>
    <dbReference type="NCBI Taxonomy" id="1166018"/>
    <lineage>
        <taxon>Bacteria</taxon>
        <taxon>Pseudomonadati</taxon>
        <taxon>Bacteroidota</taxon>
        <taxon>Cytophagia</taxon>
        <taxon>Cytophagales</taxon>
        <taxon>Spirosomataceae</taxon>
        <taxon>Fibrella</taxon>
    </lineage>
</organism>
<name>I0KFS7_9BACT</name>
<proteinExistence type="predicted"/>
<evidence type="ECO:0000256" key="5">
    <source>
        <dbReference type="ARBA" id="ARBA00022777"/>
    </source>
</evidence>
<dbReference type="PANTHER" id="PTHR24421:SF37">
    <property type="entry name" value="SENSOR HISTIDINE KINASE NARS"/>
    <property type="match status" value="1"/>
</dbReference>
<keyword evidence="6 9" id="KW-1133">Transmembrane helix</keyword>
<evidence type="ECO:0000256" key="2">
    <source>
        <dbReference type="ARBA" id="ARBA00022475"/>
    </source>
</evidence>
<evidence type="ECO:0000256" key="9">
    <source>
        <dbReference type="SAM" id="Phobius"/>
    </source>
</evidence>
<keyword evidence="7" id="KW-0902">Two-component regulatory system</keyword>
<evidence type="ECO:0000256" key="3">
    <source>
        <dbReference type="ARBA" id="ARBA00022679"/>
    </source>
</evidence>
<protein>
    <submittedName>
        <fullName evidence="14">Two-component system, NarL family, sensor kinase</fullName>
        <ecNumber evidence="14">2.7.13.3</ecNumber>
    </submittedName>
</protein>
<dbReference type="KEGG" id="fae:FAES_4981"/>
<evidence type="ECO:0000256" key="6">
    <source>
        <dbReference type="ARBA" id="ARBA00022989"/>
    </source>
</evidence>
<accession>I0KFS7</accession>
<dbReference type="AlphaFoldDB" id="I0KFS7"/>
<keyword evidence="5 14" id="KW-0418">Kinase</keyword>
<dbReference type="Proteomes" id="UP000011058">
    <property type="component" value="Chromosome"/>
</dbReference>
<dbReference type="eggNOG" id="COG4585">
    <property type="taxonomic scope" value="Bacteria"/>
</dbReference>
<dbReference type="CDD" id="cd16917">
    <property type="entry name" value="HATPase_UhpB-NarQ-NarX-like"/>
    <property type="match status" value="1"/>
</dbReference>
<dbReference type="PANTHER" id="PTHR24421">
    <property type="entry name" value="NITRATE/NITRITE SENSOR PROTEIN NARX-RELATED"/>
    <property type="match status" value="1"/>
</dbReference>
<feature type="transmembrane region" description="Helical" evidence="9">
    <location>
        <begin position="212"/>
        <end position="229"/>
    </location>
</feature>
<dbReference type="GO" id="GO:0046983">
    <property type="term" value="F:protein dimerization activity"/>
    <property type="evidence" value="ECO:0007669"/>
    <property type="project" value="InterPro"/>
</dbReference>
<evidence type="ECO:0000256" key="4">
    <source>
        <dbReference type="ARBA" id="ARBA00022692"/>
    </source>
</evidence>
<dbReference type="STRING" id="1166018.FAES_4981"/>
<feature type="transmembrane region" description="Helical" evidence="9">
    <location>
        <begin position="284"/>
        <end position="308"/>
    </location>
</feature>
<evidence type="ECO:0000259" key="12">
    <source>
        <dbReference type="Pfam" id="PF07696"/>
    </source>
</evidence>
<dbReference type="Gene3D" id="2.60.40.2380">
    <property type="match status" value="1"/>
</dbReference>
<evidence type="ECO:0000259" key="11">
    <source>
        <dbReference type="Pfam" id="PF07695"/>
    </source>
</evidence>
<dbReference type="InterPro" id="IPR011623">
    <property type="entry name" value="7TMR_DISM_rcpt_extracell_dom1"/>
</dbReference>
<feature type="transmembrane region" description="Helical" evidence="9">
    <location>
        <begin position="346"/>
        <end position="369"/>
    </location>
</feature>
<dbReference type="EC" id="2.7.13.3" evidence="14"/>
<keyword evidence="2" id="KW-1003">Cell membrane</keyword>
<feature type="domain" description="Histidine kinase/HSP90-like ATPase" evidence="10">
    <location>
        <begin position="554"/>
        <end position="638"/>
    </location>
</feature>
<gene>
    <name evidence="14" type="ORF">FAES_4981</name>
</gene>
<keyword evidence="4 9" id="KW-0812">Transmembrane</keyword>
<evidence type="ECO:0000259" key="10">
    <source>
        <dbReference type="Pfam" id="PF02518"/>
    </source>
</evidence>
<keyword evidence="15" id="KW-1185">Reference proteome</keyword>
<dbReference type="InterPro" id="IPR036890">
    <property type="entry name" value="HATPase_C_sf"/>
</dbReference>
<evidence type="ECO:0000256" key="7">
    <source>
        <dbReference type="ARBA" id="ARBA00023012"/>
    </source>
</evidence>
<dbReference type="InterPro" id="IPR050482">
    <property type="entry name" value="Sensor_HK_TwoCompSys"/>
</dbReference>
<feature type="transmembrane region" description="Helical" evidence="9">
    <location>
        <begin position="314"/>
        <end position="334"/>
    </location>
</feature>
<dbReference type="HOGENOM" id="CLU_425632_0_0_10"/>
<comment type="subcellular location">
    <subcellularLocation>
        <location evidence="1">Cell membrane</location>
        <topology evidence="1">Multi-pass membrane protein</topology>
    </subcellularLocation>
</comment>
<dbReference type="EMBL" id="HE796683">
    <property type="protein sequence ID" value="CCH02980.1"/>
    <property type="molecule type" value="Genomic_DNA"/>
</dbReference>
<evidence type="ECO:0000313" key="15">
    <source>
        <dbReference type="Proteomes" id="UP000011058"/>
    </source>
</evidence>
<dbReference type="Pfam" id="PF02518">
    <property type="entry name" value="HATPase_c"/>
    <property type="match status" value="1"/>
</dbReference>
<dbReference type="Gene3D" id="3.30.565.10">
    <property type="entry name" value="Histidine kinase-like ATPase, C-terminal domain"/>
    <property type="match status" value="1"/>
</dbReference>
<dbReference type="Gene3D" id="1.20.5.1930">
    <property type="match status" value="1"/>
</dbReference>
<feature type="transmembrane region" description="Helical" evidence="9">
    <location>
        <begin position="249"/>
        <end position="272"/>
    </location>
</feature>
<dbReference type="GO" id="GO:0000155">
    <property type="term" value="F:phosphorelay sensor kinase activity"/>
    <property type="evidence" value="ECO:0007669"/>
    <property type="project" value="InterPro"/>
</dbReference>
<dbReference type="Pfam" id="PF07695">
    <property type="entry name" value="7TMR-DISM_7TM"/>
    <property type="match status" value="1"/>
</dbReference>
<dbReference type="SUPFAM" id="SSF55874">
    <property type="entry name" value="ATPase domain of HSP90 chaperone/DNA topoisomerase II/histidine kinase"/>
    <property type="match status" value="1"/>
</dbReference>
<feature type="transmembrane region" description="Helical" evidence="9">
    <location>
        <begin position="183"/>
        <end position="205"/>
    </location>
</feature>
<dbReference type="Pfam" id="PF07696">
    <property type="entry name" value="7TMR-DISMED2"/>
    <property type="match status" value="1"/>
</dbReference>
<dbReference type="InterPro" id="IPR011622">
    <property type="entry name" value="7TMR_DISM_rcpt_extracell_dom2"/>
</dbReference>
<feature type="transmembrane region" description="Helical" evidence="9">
    <location>
        <begin position="381"/>
        <end position="401"/>
    </location>
</feature>
<feature type="domain" description="Signal transduction histidine kinase subgroup 3 dimerisation and phosphoacceptor" evidence="13">
    <location>
        <begin position="439"/>
        <end position="507"/>
    </location>
</feature>
<dbReference type="InterPro" id="IPR003594">
    <property type="entry name" value="HATPase_dom"/>
</dbReference>
<evidence type="ECO:0000256" key="8">
    <source>
        <dbReference type="ARBA" id="ARBA00023136"/>
    </source>
</evidence>
<dbReference type="GO" id="GO:0005886">
    <property type="term" value="C:plasma membrane"/>
    <property type="evidence" value="ECO:0007669"/>
    <property type="project" value="UniProtKB-SubCell"/>
</dbReference>
<feature type="domain" description="7TM-DISM receptor extracellular" evidence="11">
    <location>
        <begin position="183"/>
        <end position="398"/>
    </location>
</feature>
<keyword evidence="8 9" id="KW-0472">Membrane</keyword>
<reference evidence="14 15" key="1">
    <citation type="journal article" date="2012" name="J. Bacteriol.">
        <title>Genome Sequence of Fibrella aestuarina BUZ 2T, a Filamentous Marine Bacterium.</title>
        <authorList>
            <person name="Filippini M."/>
            <person name="Qi W."/>
            <person name="Blom J."/>
            <person name="Goesmann A."/>
            <person name="Smits T.H."/>
            <person name="Bagheri H.C."/>
        </authorList>
    </citation>
    <scope>NUCLEOTIDE SEQUENCE [LARGE SCALE GENOMIC DNA]</scope>
    <source>
        <strain evidence="15">BUZ 2T</strain>
    </source>
</reference>
<dbReference type="InterPro" id="IPR011712">
    <property type="entry name" value="Sig_transdc_His_kin_sub3_dim/P"/>
</dbReference>
<evidence type="ECO:0000256" key="1">
    <source>
        <dbReference type="ARBA" id="ARBA00004651"/>
    </source>
</evidence>
<evidence type="ECO:0000259" key="13">
    <source>
        <dbReference type="Pfam" id="PF07730"/>
    </source>
</evidence>